<feature type="transmembrane region" description="Helical" evidence="7">
    <location>
        <begin position="329"/>
        <end position="349"/>
    </location>
</feature>
<dbReference type="GeneID" id="66080398"/>
<accession>A0A9P7RUG3</accession>
<keyword evidence="6 7" id="KW-0472">Membrane</keyword>
<evidence type="ECO:0000313" key="9">
    <source>
        <dbReference type="EMBL" id="KAG7089663.1"/>
    </source>
</evidence>
<evidence type="ECO:0000256" key="4">
    <source>
        <dbReference type="ARBA" id="ARBA00022692"/>
    </source>
</evidence>
<keyword evidence="2" id="KW-0813">Transport</keyword>
<dbReference type="InterPro" id="IPR036259">
    <property type="entry name" value="MFS_trans_sf"/>
</dbReference>
<dbReference type="EMBL" id="CM032187">
    <property type="protein sequence ID" value="KAG7089663.1"/>
    <property type="molecule type" value="Genomic_DNA"/>
</dbReference>
<comment type="caution">
    <text evidence="9">The sequence shown here is derived from an EMBL/GenBank/DDBJ whole genome shotgun (WGS) entry which is preliminary data.</text>
</comment>
<proteinExistence type="predicted"/>
<dbReference type="Pfam" id="PF00083">
    <property type="entry name" value="Sugar_tr"/>
    <property type="match status" value="1"/>
</dbReference>
<feature type="transmembrane region" description="Helical" evidence="7">
    <location>
        <begin position="510"/>
        <end position="532"/>
    </location>
</feature>
<dbReference type="PROSITE" id="PS00216">
    <property type="entry name" value="SUGAR_TRANSPORT_1"/>
    <property type="match status" value="1"/>
</dbReference>
<comment type="subcellular location">
    <subcellularLocation>
        <location evidence="1">Membrane</location>
        <topology evidence="1">Multi-pass membrane protein</topology>
    </subcellularLocation>
</comment>
<sequence>MSGNLPPTAAMSDYEKASSADSVKNNVGGAMSLDEHRRAALAEVDNAKFSWFHVKVCAVAGVGFFTDAYDIFAINIASTMLGYVYGKASSTTKIGTEALNADQSLGVKVATPVGTLVGQLLFGWLADRVGRKRMYGVELMIIIIATFAQALSANGHAIGIIGVLVVWRFLMGVGIGGDYPLSAVISSEFASTRIRGRMMTAVFACQGWGNFAAALVAFIITAAYKDSILNHDITSGPDRWNSIDKAWRILIGLGCVPGVIALYFRLTIPETPRFTMDIERNIQQASKDIEGVLTVGYSKADPDAVVQKVEAPRATWADFRAHFSKWENFKVLFGCAYSWFALDIAFYGLGLNSSIILQTINFGTPTTAGTVRGVYDNLKNICVGNLILSAAGLIPGYWVAFLFIDSWGRKPIQLLGFVMLTIIFVIMGFGFDALNKTTSAKNAFVFLYCLANFFQNFGPNTTTFVIPGEAFPTRYRSTAHGISAASGKLGAILAQVGFDRLKDIGGKGKFVKHILEIFALFMLTGIGSTLLLPETKGKSLEELSNEHQEGFVKAPVKKAEIRDGLVVQH</sequence>
<dbReference type="InterPro" id="IPR020846">
    <property type="entry name" value="MFS_dom"/>
</dbReference>
<dbReference type="SUPFAM" id="SSF103473">
    <property type="entry name" value="MFS general substrate transporter"/>
    <property type="match status" value="1"/>
</dbReference>
<dbReference type="AlphaFoldDB" id="A0A9P7RUG3"/>
<feature type="transmembrane region" description="Helical" evidence="7">
    <location>
        <begin position="246"/>
        <end position="266"/>
    </location>
</feature>
<dbReference type="NCBIfam" id="TIGR00887">
    <property type="entry name" value="2A0109"/>
    <property type="match status" value="1"/>
</dbReference>
<dbReference type="PROSITE" id="PS00217">
    <property type="entry name" value="SUGAR_TRANSPORT_2"/>
    <property type="match status" value="1"/>
</dbReference>
<dbReference type="PROSITE" id="PS50850">
    <property type="entry name" value="MFS"/>
    <property type="match status" value="1"/>
</dbReference>
<evidence type="ECO:0000256" key="2">
    <source>
        <dbReference type="ARBA" id="ARBA00022448"/>
    </source>
</evidence>
<name>A0A9P7RUG3_9AGAR</name>
<dbReference type="InterPro" id="IPR005829">
    <property type="entry name" value="Sugar_transporter_CS"/>
</dbReference>
<evidence type="ECO:0000256" key="1">
    <source>
        <dbReference type="ARBA" id="ARBA00004141"/>
    </source>
</evidence>
<keyword evidence="3" id="KW-0592">Phosphate transport</keyword>
<evidence type="ECO:0000259" key="8">
    <source>
        <dbReference type="PROSITE" id="PS50850"/>
    </source>
</evidence>
<feature type="domain" description="Major facilitator superfamily (MFS) profile" evidence="8">
    <location>
        <begin position="56"/>
        <end position="536"/>
    </location>
</feature>
<protein>
    <recommendedName>
        <fullName evidence="8">Major facilitator superfamily (MFS) profile domain-containing protein</fullName>
    </recommendedName>
</protein>
<dbReference type="RefSeq" id="XP_043006133.1">
    <property type="nucleotide sequence ID" value="XM_043156347.1"/>
</dbReference>
<dbReference type="KEGG" id="more:E1B28_011323"/>
<dbReference type="InterPro" id="IPR005828">
    <property type="entry name" value="MFS_sugar_transport-like"/>
</dbReference>
<evidence type="ECO:0000256" key="6">
    <source>
        <dbReference type="ARBA" id="ARBA00023136"/>
    </source>
</evidence>
<evidence type="ECO:0000256" key="3">
    <source>
        <dbReference type="ARBA" id="ARBA00022592"/>
    </source>
</evidence>
<dbReference type="Proteomes" id="UP001049176">
    <property type="component" value="Chromosome 7"/>
</dbReference>
<feature type="transmembrane region" description="Helical" evidence="7">
    <location>
        <begin position="412"/>
        <end position="431"/>
    </location>
</feature>
<feature type="transmembrane region" description="Helical" evidence="7">
    <location>
        <begin position="198"/>
        <end position="224"/>
    </location>
</feature>
<dbReference type="OrthoDB" id="433512at2759"/>
<keyword evidence="5 7" id="KW-1133">Transmembrane helix</keyword>
<evidence type="ECO:0000256" key="5">
    <source>
        <dbReference type="ARBA" id="ARBA00022989"/>
    </source>
</evidence>
<dbReference type="GO" id="GO:0006817">
    <property type="term" value="P:phosphate ion transport"/>
    <property type="evidence" value="ECO:0007669"/>
    <property type="project" value="UniProtKB-KW"/>
</dbReference>
<dbReference type="Gene3D" id="1.20.1250.20">
    <property type="entry name" value="MFS general substrate transporter like domains"/>
    <property type="match status" value="2"/>
</dbReference>
<feature type="transmembrane region" description="Helical" evidence="7">
    <location>
        <begin position="382"/>
        <end position="400"/>
    </location>
</feature>
<dbReference type="GO" id="GO:0005315">
    <property type="term" value="F:phosphate transmembrane transporter activity"/>
    <property type="evidence" value="ECO:0007669"/>
    <property type="project" value="InterPro"/>
</dbReference>
<feature type="transmembrane region" description="Helical" evidence="7">
    <location>
        <begin position="355"/>
        <end position="375"/>
    </location>
</feature>
<dbReference type="PANTHER" id="PTHR24064">
    <property type="entry name" value="SOLUTE CARRIER FAMILY 22 MEMBER"/>
    <property type="match status" value="1"/>
</dbReference>
<organism evidence="9 10">
    <name type="scientific">Marasmius oreades</name>
    <name type="common">fairy-ring Marasmius</name>
    <dbReference type="NCBI Taxonomy" id="181124"/>
    <lineage>
        <taxon>Eukaryota</taxon>
        <taxon>Fungi</taxon>
        <taxon>Dikarya</taxon>
        <taxon>Basidiomycota</taxon>
        <taxon>Agaricomycotina</taxon>
        <taxon>Agaricomycetes</taxon>
        <taxon>Agaricomycetidae</taxon>
        <taxon>Agaricales</taxon>
        <taxon>Marasmiineae</taxon>
        <taxon>Marasmiaceae</taxon>
        <taxon>Marasmius</taxon>
    </lineage>
</organism>
<gene>
    <name evidence="9" type="ORF">E1B28_011323</name>
</gene>
<dbReference type="CDD" id="cd17364">
    <property type="entry name" value="MFS_PhT"/>
    <property type="match status" value="1"/>
</dbReference>
<reference evidence="9" key="1">
    <citation type="journal article" date="2021" name="Genome Biol. Evol.">
        <title>The assembled and annotated genome of the fairy-ring fungus Marasmius oreades.</title>
        <authorList>
            <person name="Hiltunen M."/>
            <person name="Ament-Velasquez S.L."/>
            <person name="Johannesson H."/>
        </authorList>
    </citation>
    <scope>NUCLEOTIDE SEQUENCE</scope>
    <source>
        <strain evidence="9">03SP1</strain>
    </source>
</reference>
<evidence type="ECO:0000313" key="10">
    <source>
        <dbReference type="Proteomes" id="UP001049176"/>
    </source>
</evidence>
<keyword evidence="4 7" id="KW-0812">Transmembrane</keyword>
<evidence type="ECO:0000256" key="7">
    <source>
        <dbReference type="SAM" id="Phobius"/>
    </source>
</evidence>
<keyword evidence="10" id="KW-1185">Reference proteome</keyword>
<dbReference type="GO" id="GO:0016020">
    <property type="term" value="C:membrane"/>
    <property type="evidence" value="ECO:0007669"/>
    <property type="project" value="UniProtKB-SubCell"/>
</dbReference>
<dbReference type="InterPro" id="IPR004738">
    <property type="entry name" value="Phos_permease"/>
</dbReference>